<dbReference type="SMART" id="SM00028">
    <property type="entry name" value="TPR"/>
    <property type="match status" value="3"/>
</dbReference>
<feature type="DNA-binding region" description="OmpR/PhoB-type" evidence="3">
    <location>
        <begin position="1"/>
        <end position="98"/>
    </location>
</feature>
<dbReference type="InterPro" id="IPR001867">
    <property type="entry name" value="OmpR/PhoB-type_DNA-bd"/>
</dbReference>
<evidence type="ECO:0000256" key="2">
    <source>
        <dbReference type="PROSITE-ProRule" id="PRU00339"/>
    </source>
</evidence>
<gene>
    <name evidence="5" type="ORF">V1286_007356</name>
</gene>
<evidence type="ECO:0000313" key="5">
    <source>
        <dbReference type="EMBL" id="MEH2559827.1"/>
    </source>
</evidence>
<dbReference type="CDD" id="cd00383">
    <property type="entry name" value="trans_reg_C"/>
    <property type="match status" value="1"/>
</dbReference>
<dbReference type="SUPFAM" id="SSF52964">
    <property type="entry name" value="TolB, N-terminal domain"/>
    <property type="match status" value="1"/>
</dbReference>
<feature type="domain" description="OmpR/PhoB-type" evidence="4">
    <location>
        <begin position="1"/>
        <end position="98"/>
    </location>
</feature>
<dbReference type="EMBL" id="JAZHRV010000001">
    <property type="protein sequence ID" value="MEH2559827.1"/>
    <property type="molecule type" value="Genomic_DNA"/>
</dbReference>
<proteinExistence type="predicted"/>
<organism evidence="5 6">
    <name type="scientific">Bradyrhizobium algeriense</name>
    <dbReference type="NCBI Taxonomy" id="634784"/>
    <lineage>
        <taxon>Bacteria</taxon>
        <taxon>Pseudomonadati</taxon>
        <taxon>Pseudomonadota</taxon>
        <taxon>Alphaproteobacteria</taxon>
        <taxon>Hyphomicrobiales</taxon>
        <taxon>Nitrobacteraceae</taxon>
        <taxon>Bradyrhizobium</taxon>
    </lineage>
</organism>
<evidence type="ECO:0000256" key="3">
    <source>
        <dbReference type="PROSITE-ProRule" id="PRU01091"/>
    </source>
</evidence>
<feature type="repeat" description="TPR" evidence="2">
    <location>
        <begin position="358"/>
        <end position="391"/>
    </location>
</feature>
<dbReference type="PROSITE" id="PS51755">
    <property type="entry name" value="OMPR_PHOB"/>
    <property type="match status" value="1"/>
</dbReference>
<dbReference type="SUPFAM" id="SSF46894">
    <property type="entry name" value="C-terminal effector domain of the bipartite response regulators"/>
    <property type="match status" value="1"/>
</dbReference>
<dbReference type="RefSeq" id="WP_334488312.1">
    <property type="nucleotide sequence ID" value="NZ_JAZHRV010000001.1"/>
</dbReference>
<keyword evidence="1 3" id="KW-0238">DNA-binding</keyword>
<dbReference type="InterPro" id="IPR019734">
    <property type="entry name" value="TPR_rpt"/>
</dbReference>
<comment type="caution">
    <text evidence="5">The sequence shown here is derived from an EMBL/GenBank/DDBJ whole genome shotgun (WGS) entry which is preliminary data.</text>
</comment>
<dbReference type="PANTHER" id="PTHR12558">
    <property type="entry name" value="CELL DIVISION CYCLE 16,23,27"/>
    <property type="match status" value="1"/>
</dbReference>
<dbReference type="Pfam" id="PF00486">
    <property type="entry name" value="Trans_reg_C"/>
    <property type="match status" value="1"/>
</dbReference>
<reference evidence="5 6" key="1">
    <citation type="submission" date="2024-02" db="EMBL/GenBank/DDBJ databases">
        <title>Adaptive strategies in a cosmopolitan and abundant soil bacterium.</title>
        <authorList>
            <person name="Carini P."/>
        </authorList>
    </citation>
    <scope>NUCLEOTIDE SEQUENCE [LARGE SCALE GENOMIC DNA]</scope>
    <source>
        <strain evidence="5 6">AZCC 1608</strain>
    </source>
</reference>
<name>A0ABU8BMS4_9BRAD</name>
<dbReference type="InterPro" id="IPR036388">
    <property type="entry name" value="WH-like_DNA-bd_sf"/>
</dbReference>
<evidence type="ECO:0000256" key="1">
    <source>
        <dbReference type="ARBA" id="ARBA00023125"/>
    </source>
</evidence>
<keyword evidence="6" id="KW-1185">Reference proteome</keyword>
<evidence type="ECO:0000313" key="6">
    <source>
        <dbReference type="Proteomes" id="UP001364224"/>
    </source>
</evidence>
<dbReference type="SMART" id="SM00862">
    <property type="entry name" value="Trans_reg_C"/>
    <property type="match status" value="1"/>
</dbReference>
<dbReference type="Gene3D" id="3.40.50.10070">
    <property type="entry name" value="TolB, N-terminal domain"/>
    <property type="match status" value="1"/>
</dbReference>
<dbReference type="Gene3D" id="1.10.10.10">
    <property type="entry name" value="Winged helix-like DNA-binding domain superfamily/Winged helix DNA-binding domain"/>
    <property type="match status" value="1"/>
</dbReference>
<dbReference type="SUPFAM" id="SSF48452">
    <property type="entry name" value="TPR-like"/>
    <property type="match status" value="1"/>
</dbReference>
<dbReference type="InterPro" id="IPR016032">
    <property type="entry name" value="Sig_transdc_resp-reg_C-effctor"/>
</dbReference>
<protein>
    <submittedName>
        <fullName evidence="5">TolB-like protein/Tfp pilus assembly protein PilF</fullName>
    </submittedName>
</protein>
<dbReference type="InterPro" id="IPR011990">
    <property type="entry name" value="TPR-like_helical_dom_sf"/>
</dbReference>
<accession>A0ABU8BMS4</accession>
<sequence>MRFHFSNHVLDVDLRELTRGGESIAVEPQVFDLLVHLIENRDRVVTKDDLIETIWDGRIVSESTLTSRINAARRAVGDSGKDQAVIRTIARKGFRFVGDVQPKAANGRLARADAPSSPGFAGELQHRQLPALDRTAIAVLPFANLSGEPEQEYFSEGISEDIITALSKLRWFYVIARNSSFSYRGKSVHHKEIGAELGVGYVVEGSVRKDGDHVRINAQLVDVASGSQLWAERYDRNLADVFAVQDEITQAVVAAIEPQLYAAEDFRARRKTPDNMDAWDLVMRALSHYWRVTRQDNLVALALLEKAISVDPSYGQALSLLAACHTFSAHMGWQEITKVVPVAERAALAAIRADSEDAWAHYALASVYLFNRRFDDCIAEFELALRLNPNFSPARGLYGVALSYRGRWEEGDRAAREALKFSPRDPFAAIYCGVAAYCQYVGKNYAEAIRLSREALRQRTDFVGAHRVLTASLGMAGDTDAAKSALEGLRRAQPNISLAWLASGLPFEHEADKAHYLEGFGRAGLR</sequence>
<dbReference type="PROSITE" id="PS50005">
    <property type="entry name" value="TPR"/>
    <property type="match status" value="1"/>
</dbReference>
<evidence type="ECO:0000259" key="4">
    <source>
        <dbReference type="PROSITE" id="PS51755"/>
    </source>
</evidence>
<keyword evidence="2" id="KW-0802">TPR repeat</keyword>
<dbReference type="Gene3D" id="1.25.40.10">
    <property type="entry name" value="Tetratricopeptide repeat domain"/>
    <property type="match status" value="1"/>
</dbReference>
<dbReference type="PANTHER" id="PTHR12558:SF33">
    <property type="entry name" value="BLL7664 PROTEIN"/>
    <property type="match status" value="1"/>
</dbReference>
<dbReference type="Gene3D" id="1.25.40.1040">
    <property type="match status" value="1"/>
</dbReference>
<dbReference type="Proteomes" id="UP001364224">
    <property type="component" value="Unassembled WGS sequence"/>
</dbReference>